<name>A0A6A4GZG8_9AGAR</name>
<keyword evidence="2" id="KW-1185">Reference proteome</keyword>
<organism evidence="1 2">
    <name type="scientific">Gymnopus androsaceus JB14</name>
    <dbReference type="NCBI Taxonomy" id="1447944"/>
    <lineage>
        <taxon>Eukaryota</taxon>
        <taxon>Fungi</taxon>
        <taxon>Dikarya</taxon>
        <taxon>Basidiomycota</taxon>
        <taxon>Agaricomycotina</taxon>
        <taxon>Agaricomycetes</taxon>
        <taxon>Agaricomycetidae</taxon>
        <taxon>Agaricales</taxon>
        <taxon>Marasmiineae</taxon>
        <taxon>Omphalotaceae</taxon>
        <taxon>Gymnopus</taxon>
    </lineage>
</organism>
<sequence length="111" mass="12721">MSEIVIVPTLKVSEEDNFIEFWKKSQQLQRKWYSLEKEQVSALIQESCMATDSQVEEATEVGVEVTATVEETPVLGEEETELEEETDTELLLLELELAQSQVLSNEKKTKR</sequence>
<reference evidence="1" key="1">
    <citation type="journal article" date="2019" name="Environ. Microbiol.">
        <title>Fungal ecological strategies reflected in gene transcription - a case study of two litter decomposers.</title>
        <authorList>
            <person name="Barbi F."/>
            <person name="Kohler A."/>
            <person name="Barry K."/>
            <person name="Baskaran P."/>
            <person name="Daum C."/>
            <person name="Fauchery L."/>
            <person name="Ihrmark K."/>
            <person name="Kuo A."/>
            <person name="LaButti K."/>
            <person name="Lipzen A."/>
            <person name="Morin E."/>
            <person name="Grigoriev I.V."/>
            <person name="Henrissat B."/>
            <person name="Lindahl B."/>
            <person name="Martin F."/>
        </authorList>
    </citation>
    <scope>NUCLEOTIDE SEQUENCE</scope>
    <source>
        <strain evidence="1">JB14</strain>
    </source>
</reference>
<accession>A0A6A4GZG8</accession>
<evidence type="ECO:0000313" key="2">
    <source>
        <dbReference type="Proteomes" id="UP000799118"/>
    </source>
</evidence>
<dbReference type="EMBL" id="ML769655">
    <property type="protein sequence ID" value="KAE9390504.1"/>
    <property type="molecule type" value="Genomic_DNA"/>
</dbReference>
<dbReference type="Proteomes" id="UP000799118">
    <property type="component" value="Unassembled WGS sequence"/>
</dbReference>
<protein>
    <submittedName>
        <fullName evidence="1">Uncharacterized protein</fullName>
    </submittedName>
</protein>
<gene>
    <name evidence="1" type="ORF">BT96DRAFT_946052</name>
</gene>
<evidence type="ECO:0000313" key="1">
    <source>
        <dbReference type="EMBL" id="KAE9390504.1"/>
    </source>
</evidence>
<proteinExistence type="predicted"/>
<dbReference type="AlphaFoldDB" id="A0A6A4GZG8"/>